<evidence type="ECO:0000313" key="4">
    <source>
        <dbReference type="Proteomes" id="UP000800096"/>
    </source>
</evidence>
<evidence type="ECO:0000256" key="2">
    <source>
        <dbReference type="SAM" id="Phobius"/>
    </source>
</evidence>
<gene>
    <name evidence="3" type="ORF">BDU57DRAFT_529555</name>
</gene>
<dbReference type="Proteomes" id="UP000800096">
    <property type="component" value="Unassembled WGS sequence"/>
</dbReference>
<dbReference type="AlphaFoldDB" id="A0A6A5QMD4"/>
<feature type="region of interest" description="Disordered" evidence="1">
    <location>
        <begin position="95"/>
        <end position="132"/>
    </location>
</feature>
<evidence type="ECO:0000313" key="3">
    <source>
        <dbReference type="EMBL" id="KAF1916502.1"/>
    </source>
</evidence>
<proteinExistence type="predicted"/>
<organism evidence="3 4">
    <name type="scientific">Ampelomyces quisqualis</name>
    <name type="common">Powdery mildew agent</name>
    <dbReference type="NCBI Taxonomy" id="50730"/>
    <lineage>
        <taxon>Eukaryota</taxon>
        <taxon>Fungi</taxon>
        <taxon>Dikarya</taxon>
        <taxon>Ascomycota</taxon>
        <taxon>Pezizomycotina</taxon>
        <taxon>Dothideomycetes</taxon>
        <taxon>Pleosporomycetidae</taxon>
        <taxon>Pleosporales</taxon>
        <taxon>Pleosporineae</taxon>
        <taxon>Phaeosphaeriaceae</taxon>
        <taxon>Ampelomyces</taxon>
    </lineage>
</organism>
<keyword evidence="2" id="KW-0812">Transmembrane</keyword>
<evidence type="ECO:0000256" key="1">
    <source>
        <dbReference type="SAM" id="MobiDB-lite"/>
    </source>
</evidence>
<keyword evidence="4" id="KW-1185">Reference proteome</keyword>
<accession>A0A6A5QMD4</accession>
<name>A0A6A5QMD4_AMPQU</name>
<keyword evidence="2" id="KW-1133">Transmembrane helix</keyword>
<sequence>MYFHTHQQTRERRLAVAAFLSLSSTYLEQLLTISWMIVSCFAKFSPLAAILSALIAHMNNSASSNSFGNMILPPDRISNIADGAISKLITISLHSQSSVTSYTDDDEESSDFFQTRTDRTYLAQGGNSQEND</sequence>
<keyword evidence="2" id="KW-0472">Membrane</keyword>
<reference evidence="3" key="1">
    <citation type="journal article" date="2020" name="Stud. Mycol.">
        <title>101 Dothideomycetes genomes: a test case for predicting lifestyles and emergence of pathogens.</title>
        <authorList>
            <person name="Haridas S."/>
            <person name="Albert R."/>
            <person name="Binder M."/>
            <person name="Bloem J."/>
            <person name="Labutti K."/>
            <person name="Salamov A."/>
            <person name="Andreopoulos B."/>
            <person name="Baker S."/>
            <person name="Barry K."/>
            <person name="Bills G."/>
            <person name="Bluhm B."/>
            <person name="Cannon C."/>
            <person name="Castanera R."/>
            <person name="Culley D."/>
            <person name="Daum C."/>
            <person name="Ezra D."/>
            <person name="Gonzalez J."/>
            <person name="Henrissat B."/>
            <person name="Kuo A."/>
            <person name="Liang C."/>
            <person name="Lipzen A."/>
            <person name="Lutzoni F."/>
            <person name="Magnuson J."/>
            <person name="Mondo S."/>
            <person name="Nolan M."/>
            <person name="Ohm R."/>
            <person name="Pangilinan J."/>
            <person name="Park H.-J."/>
            <person name="Ramirez L."/>
            <person name="Alfaro M."/>
            <person name="Sun H."/>
            <person name="Tritt A."/>
            <person name="Yoshinaga Y."/>
            <person name="Zwiers L.-H."/>
            <person name="Turgeon B."/>
            <person name="Goodwin S."/>
            <person name="Spatafora J."/>
            <person name="Crous P."/>
            <person name="Grigoriev I."/>
        </authorList>
    </citation>
    <scope>NUCLEOTIDE SEQUENCE</scope>
    <source>
        <strain evidence="3">HMLAC05119</strain>
    </source>
</reference>
<protein>
    <submittedName>
        <fullName evidence="3">Uncharacterized protein</fullName>
    </submittedName>
</protein>
<dbReference type="EMBL" id="ML979135">
    <property type="protein sequence ID" value="KAF1916502.1"/>
    <property type="molecule type" value="Genomic_DNA"/>
</dbReference>
<feature type="transmembrane region" description="Helical" evidence="2">
    <location>
        <begin position="33"/>
        <end position="56"/>
    </location>
</feature>